<dbReference type="Gene3D" id="1.10.4110.10">
    <property type="entry name" value="Salmonella invasion protein A, C-terminal actin-binding domain"/>
    <property type="match status" value="1"/>
</dbReference>
<evidence type="ECO:0000313" key="2">
    <source>
        <dbReference type="Proteomes" id="UP000515917"/>
    </source>
</evidence>
<accession>A0A7G3G5W3</accession>
<reference evidence="1 2" key="1">
    <citation type="submission" date="2018-01" db="EMBL/GenBank/DDBJ databases">
        <title>Genome sequence of Iodobacter sp. strain PCH194 isolated from Indian Trans-Himalaya.</title>
        <authorList>
            <person name="Kumar V."/>
            <person name="Thakur V."/>
            <person name="Kumar S."/>
            <person name="Singh D."/>
        </authorList>
    </citation>
    <scope>NUCLEOTIDE SEQUENCE [LARGE SCALE GENOMIC DNA]</scope>
    <source>
        <strain evidence="1 2">PCH194</strain>
    </source>
</reference>
<evidence type="ECO:0000313" key="1">
    <source>
        <dbReference type="EMBL" id="QBC42532.1"/>
    </source>
</evidence>
<dbReference type="InterPro" id="IPR023224">
    <property type="entry name" value="SipA_actin-bd_C_sf"/>
</dbReference>
<dbReference type="KEGG" id="ifl:C1H71_02475"/>
<organism evidence="1 2">
    <name type="scientific">Iodobacter fluviatilis</name>
    <dbReference type="NCBI Taxonomy" id="537"/>
    <lineage>
        <taxon>Bacteria</taxon>
        <taxon>Pseudomonadati</taxon>
        <taxon>Pseudomonadota</taxon>
        <taxon>Betaproteobacteria</taxon>
        <taxon>Neisseriales</taxon>
        <taxon>Chitinibacteraceae</taxon>
        <taxon>Iodobacter</taxon>
    </lineage>
</organism>
<keyword evidence="2" id="KW-1185">Reference proteome</keyword>
<protein>
    <submittedName>
        <fullName evidence="1">Uncharacterized protein</fullName>
    </submittedName>
</protein>
<dbReference type="AlphaFoldDB" id="A0A7G3G5W3"/>
<dbReference type="EMBL" id="CP025781">
    <property type="protein sequence ID" value="QBC42532.1"/>
    <property type="molecule type" value="Genomic_DNA"/>
</dbReference>
<proteinExistence type="predicted"/>
<dbReference type="Proteomes" id="UP000515917">
    <property type="component" value="Chromosome"/>
</dbReference>
<name>A0A7G3G5W3_9NEIS</name>
<sequence>MNNLAILKNAIVHPNVKGHAKNFAEILLRDTALTEHSSNVLINELINALGAKKPASPSWKPSRVILTQDGLHDGRFVAAKGGVNEYK</sequence>
<gene>
    <name evidence="1" type="ORF">C1H71_02475</name>
</gene>